<proteinExistence type="predicted"/>
<reference evidence="2" key="2">
    <citation type="journal article" date="2015" name="Data Brief">
        <title>Shoot transcriptome of the giant reed, Arundo donax.</title>
        <authorList>
            <person name="Barrero R.A."/>
            <person name="Guerrero F.D."/>
            <person name="Moolhuijzen P."/>
            <person name="Goolsby J.A."/>
            <person name="Tidwell J."/>
            <person name="Bellgard S.E."/>
            <person name="Bellgard M.I."/>
        </authorList>
    </citation>
    <scope>NUCLEOTIDE SEQUENCE</scope>
    <source>
        <tissue evidence="2">Shoot tissue taken approximately 20 cm above the soil surface</tissue>
    </source>
</reference>
<evidence type="ECO:0000256" key="1">
    <source>
        <dbReference type="SAM" id="MobiDB-lite"/>
    </source>
</evidence>
<dbReference type="AlphaFoldDB" id="A0A0A9G3X7"/>
<sequence length="27" mass="3144">MNHYNDMQNDREEAALGKGNSKKHDKI</sequence>
<evidence type="ECO:0000313" key="2">
    <source>
        <dbReference type="EMBL" id="JAE19202.1"/>
    </source>
</evidence>
<organism evidence="2">
    <name type="scientific">Arundo donax</name>
    <name type="common">Giant reed</name>
    <name type="synonym">Donax arundinaceus</name>
    <dbReference type="NCBI Taxonomy" id="35708"/>
    <lineage>
        <taxon>Eukaryota</taxon>
        <taxon>Viridiplantae</taxon>
        <taxon>Streptophyta</taxon>
        <taxon>Embryophyta</taxon>
        <taxon>Tracheophyta</taxon>
        <taxon>Spermatophyta</taxon>
        <taxon>Magnoliopsida</taxon>
        <taxon>Liliopsida</taxon>
        <taxon>Poales</taxon>
        <taxon>Poaceae</taxon>
        <taxon>PACMAD clade</taxon>
        <taxon>Arundinoideae</taxon>
        <taxon>Arundineae</taxon>
        <taxon>Arundo</taxon>
    </lineage>
</organism>
<name>A0A0A9G3X7_ARUDO</name>
<accession>A0A0A9G3X7</accession>
<reference evidence="2" key="1">
    <citation type="submission" date="2014-09" db="EMBL/GenBank/DDBJ databases">
        <authorList>
            <person name="Magalhaes I.L.F."/>
            <person name="Oliveira U."/>
            <person name="Santos F.R."/>
            <person name="Vidigal T.H.D.A."/>
            <person name="Brescovit A.D."/>
            <person name="Santos A.J."/>
        </authorList>
    </citation>
    <scope>NUCLEOTIDE SEQUENCE</scope>
    <source>
        <tissue evidence="2">Shoot tissue taken approximately 20 cm above the soil surface</tissue>
    </source>
</reference>
<protein>
    <submittedName>
        <fullName evidence="2">Uncharacterized protein</fullName>
    </submittedName>
</protein>
<dbReference type="EMBL" id="GBRH01178694">
    <property type="protein sequence ID" value="JAE19202.1"/>
    <property type="molecule type" value="Transcribed_RNA"/>
</dbReference>
<feature type="region of interest" description="Disordered" evidence="1">
    <location>
        <begin position="1"/>
        <end position="27"/>
    </location>
</feature>